<reference evidence="3" key="1">
    <citation type="submission" date="2016-12" db="EMBL/GenBank/DDBJ databases">
        <authorList>
            <person name="Rodrigo-Torres L."/>
            <person name="Arahal R.D."/>
            <person name="Lucena T."/>
        </authorList>
    </citation>
    <scope>NUCLEOTIDE SEQUENCE [LARGE SCALE GENOMIC DNA]</scope>
</reference>
<dbReference type="RefSeq" id="WP_073580100.1">
    <property type="nucleotide sequence ID" value="NZ_AP024897.1"/>
</dbReference>
<dbReference type="InterPro" id="IPR006638">
    <property type="entry name" value="Elp3/MiaA/NifB-like_rSAM"/>
</dbReference>
<protein>
    <recommendedName>
        <fullName evidence="1">Elp3/MiaA/NifB-like radical SAM core domain-containing protein</fullName>
    </recommendedName>
</protein>
<dbReference type="SMART" id="SM00729">
    <property type="entry name" value="Elp3"/>
    <property type="match status" value="1"/>
</dbReference>
<evidence type="ECO:0000259" key="1">
    <source>
        <dbReference type="SMART" id="SM00729"/>
    </source>
</evidence>
<dbReference type="GO" id="GO:0003824">
    <property type="term" value="F:catalytic activity"/>
    <property type="evidence" value="ECO:0007669"/>
    <property type="project" value="InterPro"/>
</dbReference>
<dbReference type="STRING" id="1117707.VQ7734_00920"/>
<dbReference type="AlphaFoldDB" id="A0A1M7YRE7"/>
<dbReference type="SUPFAM" id="SSF102114">
    <property type="entry name" value="Radical SAM enzymes"/>
    <property type="match status" value="1"/>
</dbReference>
<dbReference type="InterPro" id="IPR058240">
    <property type="entry name" value="rSAM_sf"/>
</dbReference>
<dbReference type="EMBL" id="FRFG01000012">
    <property type="protein sequence ID" value="SHO55201.1"/>
    <property type="molecule type" value="Genomic_DNA"/>
</dbReference>
<dbReference type="Proteomes" id="UP000184600">
    <property type="component" value="Unassembled WGS sequence"/>
</dbReference>
<organism evidence="2 3">
    <name type="scientific">Vibrio quintilis</name>
    <dbReference type="NCBI Taxonomy" id="1117707"/>
    <lineage>
        <taxon>Bacteria</taxon>
        <taxon>Pseudomonadati</taxon>
        <taxon>Pseudomonadota</taxon>
        <taxon>Gammaproteobacteria</taxon>
        <taxon>Vibrionales</taxon>
        <taxon>Vibrionaceae</taxon>
        <taxon>Vibrio</taxon>
    </lineage>
</organism>
<dbReference type="OrthoDB" id="5697613at2"/>
<accession>A0A1M7YRE7</accession>
<sequence length="348" mass="39319">MTQLIDGYPCDKNDDIKYSFSLRKQIVQQTIMIPGGGCSYYRANKGKACTFCAFPGLTRAITKGDGYEHFFGSWRLKTETYQAMFDTLTAGALPVDRLAIFNGGSFFPNAEIPDDFQQYVYRQVARRSDIRQLLVECYPRFITQRKLAQSLDGLAGKQLAVAIGLESRDDRIRNKILNKGIDIRLFEAKVILMQSMGVKVAVYVFLKAPQLTEKQAFDDVINTLNYLHQLGVDEMMLSCAFVQENTPLESMYSAGAFRPPWLWTILHIIREAQEKSWPLTVGGFNDTPPPVAGPSNCPHCDQTILNLIEFSRRNGVLPQVMPPMCHCFDEWDQLMDEAQPGEIKSTSV</sequence>
<evidence type="ECO:0000313" key="3">
    <source>
        <dbReference type="Proteomes" id="UP000184600"/>
    </source>
</evidence>
<dbReference type="PIRSF" id="PIRSF004954">
    <property type="entry name" value="Radical_SAM"/>
    <property type="match status" value="1"/>
</dbReference>
<name>A0A1M7YRE7_9VIBR</name>
<dbReference type="InterPro" id="IPR005909">
    <property type="entry name" value="RaSEA"/>
</dbReference>
<evidence type="ECO:0000313" key="2">
    <source>
        <dbReference type="EMBL" id="SHO55201.1"/>
    </source>
</evidence>
<gene>
    <name evidence="2" type="ORF">VQ7734_00920</name>
</gene>
<keyword evidence="3" id="KW-1185">Reference proteome</keyword>
<dbReference type="GO" id="GO:0051536">
    <property type="term" value="F:iron-sulfur cluster binding"/>
    <property type="evidence" value="ECO:0007669"/>
    <property type="project" value="InterPro"/>
</dbReference>
<proteinExistence type="predicted"/>
<feature type="domain" description="Elp3/MiaA/NifB-like radical SAM core" evidence="1">
    <location>
        <begin position="28"/>
        <end position="271"/>
    </location>
</feature>